<dbReference type="InterPro" id="IPR003760">
    <property type="entry name" value="PnrA-like"/>
</dbReference>
<dbReference type="CDD" id="cd06354">
    <property type="entry name" value="PBP1_PrnA-like"/>
    <property type="match status" value="1"/>
</dbReference>
<evidence type="ECO:0000256" key="1">
    <source>
        <dbReference type="ARBA" id="ARBA00004193"/>
    </source>
</evidence>
<keyword evidence="6" id="KW-0449">Lipoprotein</keyword>
<keyword evidence="5" id="KW-0472">Membrane</keyword>
<feature type="chain" id="PRO_5010709665" evidence="7">
    <location>
        <begin position="27"/>
        <end position="372"/>
    </location>
</feature>
<dbReference type="EMBL" id="FWWU01000002">
    <property type="protein sequence ID" value="SMB78212.1"/>
    <property type="molecule type" value="Genomic_DNA"/>
</dbReference>
<evidence type="ECO:0000256" key="4">
    <source>
        <dbReference type="ARBA" id="ARBA00022729"/>
    </source>
</evidence>
<evidence type="ECO:0000256" key="3">
    <source>
        <dbReference type="ARBA" id="ARBA00022475"/>
    </source>
</evidence>
<feature type="domain" description="ABC transporter substrate-binding protein PnrA-like" evidence="8">
    <location>
        <begin position="42"/>
        <end position="228"/>
    </location>
</feature>
<dbReference type="SUPFAM" id="SSF53822">
    <property type="entry name" value="Periplasmic binding protein-like I"/>
    <property type="match status" value="1"/>
</dbReference>
<evidence type="ECO:0000256" key="6">
    <source>
        <dbReference type="ARBA" id="ARBA00023288"/>
    </source>
</evidence>
<dbReference type="GO" id="GO:0005886">
    <property type="term" value="C:plasma membrane"/>
    <property type="evidence" value="ECO:0007669"/>
    <property type="project" value="UniProtKB-SubCell"/>
</dbReference>
<accession>A0A1W1UAZ9</accession>
<evidence type="ECO:0000259" key="8">
    <source>
        <dbReference type="Pfam" id="PF02608"/>
    </source>
</evidence>
<dbReference type="OrthoDB" id="58001at2"/>
<proteinExistence type="inferred from homology"/>
<evidence type="ECO:0000256" key="2">
    <source>
        <dbReference type="ARBA" id="ARBA00008610"/>
    </source>
</evidence>
<gene>
    <name evidence="9" type="ORF">SAMN00790413_06553</name>
</gene>
<protein>
    <submittedName>
        <fullName evidence="9">Basic membrane protein A</fullName>
    </submittedName>
</protein>
<organism evidence="9 10">
    <name type="scientific">Deinococcus hopiensis KR-140</name>
    <dbReference type="NCBI Taxonomy" id="695939"/>
    <lineage>
        <taxon>Bacteria</taxon>
        <taxon>Thermotogati</taxon>
        <taxon>Deinococcota</taxon>
        <taxon>Deinococci</taxon>
        <taxon>Deinococcales</taxon>
        <taxon>Deinococcaceae</taxon>
        <taxon>Deinococcus</taxon>
    </lineage>
</organism>
<dbReference type="AlphaFoldDB" id="A0A1W1UAZ9"/>
<keyword evidence="3" id="KW-1003">Cell membrane</keyword>
<evidence type="ECO:0000313" key="10">
    <source>
        <dbReference type="Proteomes" id="UP000192582"/>
    </source>
</evidence>
<comment type="subcellular location">
    <subcellularLocation>
        <location evidence="1">Cell membrane</location>
        <topology evidence="1">Lipid-anchor</topology>
    </subcellularLocation>
</comment>
<dbReference type="RefSeq" id="WP_084045145.1">
    <property type="nucleotide sequence ID" value="NZ_FWWU01000002.1"/>
</dbReference>
<feature type="signal peptide" evidence="7">
    <location>
        <begin position="1"/>
        <end position="26"/>
    </location>
</feature>
<dbReference type="Pfam" id="PF02608">
    <property type="entry name" value="Bmp"/>
    <property type="match status" value="1"/>
</dbReference>
<dbReference type="InterPro" id="IPR050957">
    <property type="entry name" value="BMP_lipoprotein"/>
</dbReference>
<dbReference type="STRING" id="695939.SAMN00790413_06553"/>
<evidence type="ECO:0000313" key="9">
    <source>
        <dbReference type="EMBL" id="SMB78212.1"/>
    </source>
</evidence>
<dbReference type="Proteomes" id="UP000192582">
    <property type="component" value="Unassembled WGS sequence"/>
</dbReference>
<sequence length="372" mass="39196">MNSIARIARVSSLLSLAFLTGMTSAAAPTVNITLVYDAAGPFDKATNEAATTGLERAVREHGLPYTTATATDTADLLRQLRVAAKSGSSLIIATGRDSAEALSSVAKEFPSVRFVGVDTLPKGTNTVGLRFREQEGAFLAGYLAANVSSTHVLGVVASANDAVARKYRAGFKAGVVFACPDCRVLVTEVPAQSDVVVVSNFAKKQYAQGADIVLAAVGANNRSVVTAATAVQCLREATLPKGVTFRDDQYAKVPRSDPYKADCKGNTRPVFAIATDSSNLDSAGDSDVDRKTLNHTLTSIVKRTDNAVFTLVTEVAQGKPWRTGERGFGLQNDGVELSLGDFNTALITKELLAKVKKVEKLILGGTVKVPVQ</sequence>
<evidence type="ECO:0000256" key="7">
    <source>
        <dbReference type="SAM" id="SignalP"/>
    </source>
</evidence>
<dbReference type="PANTHER" id="PTHR34296:SF2">
    <property type="entry name" value="ABC TRANSPORTER GUANOSINE-BINDING PROTEIN NUPN"/>
    <property type="match status" value="1"/>
</dbReference>
<dbReference type="InterPro" id="IPR028082">
    <property type="entry name" value="Peripla_BP_I"/>
</dbReference>
<keyword evidence="4 7" id="KW-0732">Signal</keyword>
<name>A0A1W1UAZ9_9DEIO</name>
<dbReference type="PANTHER" id="PTHR34296">
    <property type="entry name" value="TRANSCRIPTIONAL ACTIVATOR PROTEIN MED"/>
    <property type="match status" value="1"/>
</dbReference>
<reference evidence="9 10" key="1">
    <citation type="submission" date="2017-04" db="EMBL/GenBank/DDBJ databases">
        <authorList>
            <person name="Afonso C.L."/>
            <person name="Miller P.J."/>
            <person name="Scott M.A."/>
            <person name="Spackman E."/>
            <person name="Goraichik I."/>
            <person name="Dimitrov K.M."/>
            <person name="Suarez D.L."/>
            <person name="Swayne D.E."/>
        </authorList>
    </citation>
    <scope>NUCLEOTIDE SEQUENCE [LARGE SCALE GENOMIC DNA]</scope>
    <source>
        <strain evidence="9 10">KR-140</strain>
    </source>
</reference>
<evidence type="ECO:0000256" key="5">
    <source>
        <dbReference type="ARBA" id="ARBA00023136"/>
    </source>
</evidence>
<comment type="similarity">
    <text evidence="2">Belongs to the BMP lipoprotein family.</text>
</comment>
<keyword evidence="10" id="KW-1185">Reference proteome</keyword>
<dbReference type="Gene3D" id="3.40.50.2300">
    <property type="match status" value="2"/>
</dbReference>